<proteinExistence type="predicted"/>
<dbReference type="KEGG" id="pko:PKOR_08950"/>
<evidence type="ECO:0000256" key="1">
    <source>
        <dbReference type="SAM" id="Phobius"/>
    </source>
</evidence>
<gene>
    <name evidence="2" type="ORF">PKOR_08950</name>
</gene>
<dbReference type="AlphaFoldDB" id="A0A0E3ZG29"/>
<feature type="transmembrane region" description="Helical" evidence="1">
    <location>
        <begin position="393"/>
        <end position="413"/>
    </location>
</feature>
<dbReference type="HOGENOM" id="CLU_034923_0_0_10"/>
<feature type="transmembrane region" description="Helical" evidence="1">
    <location>
        <begin position="434"/>
        <end position="457"/>
    </location>
</feature>
<dbReference type="InterPro" id="IPR031566">
    <property type="entry name" value="CitMHS_2"/>
</dbReference>
<dbReference type="RefSeq" id="WP_046310252.1">
    <property type="nucleotide sequence ID" value="NZ_CBCSCY010000004.1"/>
</dbReference>
<dbReference type="EMBL" id="CP009621">
    <property type="protein sequence ID" value="AKD03230.1"/>
    <property type="molecule type" value="Genomic_DNA"/>
</dbReference>
<evidence type="ECO:0000313" key="3">
    <source>
        <dbReference type="Proteomes" id="UP000033109"/>
    </source>
</evidence>
<feature type="transmembrane region" description="Helical" evidence="1">
    <location>
        <begin position="301"/>
        <end position="319"/>
    </location>
</feature>
<dbReference type="PATRIC" id="fig|400092.3.peg.1966"/>
<feature type="transmembrane region" description="Helical" evidence="1">
    <location>
        <begin position="147"/>
        <end position="165"/>
    </location>
</feature>
<feature type="transmembrane region" description="Helical" evidence="1">
    <location>
        <begin position="20"/>
        <end position="41"/>
    </location>
</feature>
<feature type="transmembrane region" description="Helical" evidence="1">
    <location>
        <begin position="236"/>
        <end position="254"/>
    </location>
</feature>
<organism evidence="2 3">
    <name type="scientific">Pontibacter korlensis</name>
    <dbReference type="NCBI Taxonomy" id="400092"/>
    <lineage>
        <taxon>Bacteria</taxon>
        <taxon>Pseudomonadati</taxon>
        <taxon>Bacteroidota</taxon>
        <taxon>Cytophagia</taxon>
        <taxon>Cytophagales</taxon>
        <taxon>Hymenobacteraceae</taxon>
        <taxon>Pontibacter</taxon>
    </lineage>
</organism>
<reference evidence="2 3" key="1">
    <citation type="journal article" date="2015" name="Sci. Rep.">
        <title>Unraveling adaptation of Pontibacter korlensis to radiation and infertility in desert through complete genome and comparative transcriptomic analysis.</title>
        <authorList>
            <person name="Dai J."/>
            <person name="Dai W."/>
            <person name="Qiu C."/>
            <person name="Yang Z."/>
            <person name="Zhang Y."/>
            <person name="Zhou M."/>
            <person name="Zhang L."/>
            <person name="Fang C."/>
            <person name="Gao Q."/>
            <person name="Yang Q."/>
            <person name="Li X."/>
            <person name="Wang Z."/>
            <person name="Wang Z."/>
            <person name="Jia Z."/>
            <person name="Chen X."/>
        </authorList>
    </citation>
    <scope>NUCLEOTIDE SEQUENCE [LARGE SCALE GENOMIC DNA]</scope>
    <source>
        <strain evidence="2 3">X14-1T</strain>
    </source>
</reference>
<sequence length="463" mass="51381">MLNNFILLAQAQHALPMFLIIPFLVLIGMIAAGPIFFGHFWEHNYKTVAVVLGLTVLAYYLFVLGDTHMPVHTLAEYITFAALLSSLYIAAGGIYLNVNANATPIMNVALVAVGAILANFIGTTGASLLLIRPFIRLNNHRIKPYQIVFFIFIVSNAGGLLTPLGDPPLFIGFIKGVPFFWTLQHLFTPWVLSIALLCLLFFLVDRRNKETTFLPRPEVVARNQEKTEFHFTGKRNLFWLAIIIGAVFLDPNVIDGLPHIYYDGAKISFLREIIQLTAAFLCYRFSSKTALAGNHFNFHPILEVVFLFFGIFFTMMPALQLSAQIASSPAFASYITPNFLYWATGSLSGFLDNAPTYANFLSLAMAKYDLAQNNVAEVRQFAAGTSAAGLDTLVQLEAISLAAVLFGAFTYIGNGPNFMVKAIAESAGIKMPTFFAYVLRYSIPFLLPILVLVWFLVVHLRLF</sequence>
<feature type="transmembrane region" description="Helical" evidence="1">
    <location>
        <begin position="108"/>
        <end position="135"/>
    </location>
</feature>
<evidence type="ECO:0000313" key="2">
    <source>
        <dbReference type="EMBL" id="AKD03230.1"/>
    </source>
</evidence>
<feature type="transmembrane region" description="Helical" evidence="1">
    <location>
        <begin position="185"/>
        <end position="204"/>
    </location>
</feature>
<dbReference type="Proteomes" id="UP000033109">
    <property type="component" value="Chromosome"/>
</dbReference>
<name>A0A0E3ZG29_9BACT</name>
<dbReference type="OrthoDB" id="9765532at2"/>
<feature type="transmembrane region" description="Helical" evidence="1">
    <location>
        <begin position="77"/>
        <end position="96"/>
    </location>
</feature>
<keyword evidence="1" id="KW-0472">Membrane</keyword>
<keyword evidence="3" id="KW-1185">Reference proteome</keyword>
<dbReference type="STRING" id="400092.PKOR_08950"/>
<feature type="transmembrane region" description="Helical" evidence="1">
    <location>
        <begin position="331"/>
        <end position="351"/>
    </location>
</feature>
<protein>
    <submittedName>
        <fullName evidence="2">Citrate transporter</fullName>
    </submittedName>
</protein>
<feature type="transmembrane region" description="Helical" evidence="1">
    <location>
        <begin position="47"/>
        <end position="65"/>
    </location>
</feature>
<dbReference type="Pfam" id="PF16980">
    <property type="entry name" value="CitMHS_2"/>
    <property type="match status" value="1"/>
</dbReference>
<keyword evidence="1" id="KW-0812">Transmembrane</keyword>
<accession>A0A0E3ZG29</accession>
<keyword evidence="1" id="KW-1133">Transmembrane helix</keyword>